<reference evidence="1" key="2">
    <citation type="submission" date="2011-02" db="EMBL/GenBank/DDBJ databases">
        <authorList>
            <person name="MacLean D."/>
        </authorList>
    </citation>
    <scope>NUCLEOTIDE SEQUENCE</scope>
</reference>
<evidence type="ECO:0000313" key="1">
    <source>
        <dbReference type="EMBL" id="CCA24113.1"/>
    </source>
</evidence>
<dbReference type="EMBL" id="FR824267">
    <property type="protein sequence ID" value="CCA24113.1"/>
    <property type="molecule type" value="Genomic_DNA"/>
</dbReference>
<proteinExistence type="predicted"/>
<dbReference type="HOGENOM" id="CLU_2488072_0_0_1"/>
<protein>
    <submittedName>
        <fullName evidence="1">AlNc14C222G9138 protein</fullName>
    </submittedName>
</protein>
<name>F0WRZ6_9STRA</name>
<dbReference type="AlphaFoldDB" id="F0WRZ6"/>
<reference evidence="1" key="1">
    <citation type="journal article" date="2011" name="PLoS Biol.">
        <title>Gene gain and loss during evolution of obligate parasitism in the white rust pathogen of Arabidopsis thaliana.</title>
        <authorList>
            <person name="Kemen E."/>
            <person name="Gardiner A."/>
            <person name="Schultz-Larsen T."/>
            <person name="Kemen A.C."/>
            <person name="Balmuth A.L."/>
            <person name="Robert-Seilaniantz A."/>
            <person name="Bailey K."/>
            <person name="Holub E."/>
            <person name="Studholme D.J."/>
            <person name="Maclean D."/>
            <person name="Jones J.D."/>
        </authorList>
    </citation>
    <scope>NUCLEOTIDE SEQUENCE</scope>
</reference>
<gene>
    <name evidence="1" type="primary">AlNc14C222G9138</name>
    <name evidence="1" type="ORF">ALNC14_102570</name>
</gene>
<sequence length="87" mass="9433">MIKLRESDAVCVENVVVNPIGATDDDDPTPILISTTPDTFDYFEIGSNSILPSHMVGDITDARALELQITDLANCSEHATGARNLMR</sequence>
<accession>F0WRZ6</accession>
<organism evidence="1">
    <name type="scientific">Albugo laibachii Nc14</name>
    <dbReference type="NCBI Taxonomy" id="890382"/>
    <lineage>
        <taxon>Eukaryota</taxon>
        <taxon>Sar</taxon>
        <taxon>Stramenopiles</taxon>
        <taxon>Oomycota</taxon>
        <taxon>Peronosporomycetes</taxon>
        <taxon>Albuginales</taxon>
        <taxon>Albuginaceae</taxon>
        <taxon>Albugo</taxon>
    </lineage>
</organism>